<name>A0A292ZEH5_SPHSA</name>
<dbReference type="Proteomes" id="UP000221538">
    <property type="component" value="Unassembled WGS sequence"/>
</dbReference>
<keyword evidence="1" id="KW-0812">Transmembrane</keyword>
<keyword evidence="1" id="KW-0472">Membrane</keyword>
<accession>A0A292ZEH5</accession>
<reference evidence="2 3" key="1">
    <citation type="journal article" date="2013" name="Biodegradation">
        <title>Occurrence of 4-tert-butylphenol (4-t-BP) biodegradation in an aquatic sample caused by the presence of Spirodela polyrrhiza and isolation of a 4-t-BP-utilizing bacterium.</title>
        <authorList>
            <person name="Ogata Y."/>
            <person name="Toyama T."/>
            <person name="Yu N."/>
            <person name="Wang X."/>
            <person name="Sei K."/>
            <person name="Ike M."/>
        </authorList>
    </citation>
    <scope>NUCLEOTIDE SEQUENCE [LARGE SCALE GENOMIC DNA]</scope>
    <source>
        <strain evidence="2 3">OMI</strain>
    </source>
</reference>
<dbReference type="AlphaFoldDB" id="A0A292ZEH5"/>
<reference evidence="2 3" key="2">
    <citation type="journal article" date="2013" name="Environ. Sci. Technol.">
        <title>The 4-tert-butylphenol-utilizing bacterium Sphingobium fuliginis OMI can degrade bisphenols via phenolic ring hydroxylation and meta-cleavage pathway.</title>
        <authorList>
            <person name="Ogata Y."/>
            <person name="Goda S."/>
            <person name="Toyama T."/>
            <person name="Sei K."/>
            <person name="Ike M."/>
        </authorList>
    </citation>
    <scope>NUCLEOTIDE SEQUENCE [LARGE SCALE GENOMIC DNA]</scope>
    <source>
        <strain evidence="2 3">OMI</strain>
    </source>
</reference>
<evidence type="ECO:0000313" key="3">
    <source>
        <dbReference type="Proteomes" id="UP000221538"/>
    </source>
</evidence>
<comment type="caution">
    <text evidence="2">The sequence shown here is derived from an EMBL/GenBank/DDBJ whole genome shotgun (WGS) entry which is preliminary data.</text>
</comment>
<organism evidence="2 3">
    <name type="scientific">Sphingobium fuliginis (strain ATCC 27551)</name>
    <dbReference type="NCBI Taxonomy" id="336203"/>
    <lineage>
        <taxon>Bacteria</taxon>
        <taxon>Pseudomonadati</taxon>
        <taxon>Pseudomonadota</taxon>
        <taxon>Alphaproteobacteria</taxon>
        <taxon>Sphingomonadales</taxon>
        <taxon>Sphingomonadaceae</taxon>
        <taxon>Sphingobium</taxon>
    </lineage>
</organism>
<gene>
    <name evidence="2" type="ORF">SFOMI_1796</name>
</gene>
<evidence type="ECO:0000256" key="1">
    <source>
        <dbReference type="SAM" id="Phobius"/>
    </source>
</evidence>
<evidence type="ECO:0000313" key="2">
    <source>
        <dbReference type="EMBL" id="GAY21259.1"/>
    </source>
</evidence>
<proteinExistence type="predicted"/>
<sequence>MIETAELRRELPARIDGMTFADHAESGVQLLSRWAGIVAFVGAVAAIAWLIF</sequence>
<feature type="transmembrane region" description="Helical" evidence="1">
    <location>
        <begin position="31"/>
        <end position="51"/>
    </location>
</feature>
<dbReference type="EMBL" id="BEWI01000031">
    <property type="protein sequence ID" value="GAY21259.1"/>
    <property type="molecule type" value="Genomic_DNA"/>
</dbReference>
<protein>
    <submittedName>
        <fullName evidence="2">Uncharacterized protein</fullName>
    </submittedName>
</protein>
<keyword evidence="1" id="KW-1133">Transmembrane helix</keyword>